<feature type="region of interest" description="Disordered" evidence="1">
    <location>
        <begin position="694"/>
        <end position="798"/>
    </location>
</feature>
<dbReference type="EMBL" id="MU007051">
    <property type="protein sequence ID" value="KAF2429022.1"/>
    <property type="molecule type" value="Genomic_DNA"/>
</dbReference>
<dbReference type="Proteomes" id="UP000800235">
    <property type="component" value="Unassembled WGS sequence"/>
</dbReference>
<feature type="compositionally biased region" description="Basic and acidic residues" evidence="1">
    <location>
        <begin position="188"/>
        <end position="211"/>
    </location>
</feature>
<dbReference type="AlphaFoldDB" id="A0A9P4TXN5"/>
<feature type="region of interest" description="Disordered" evidence="1">
    <location>
        <begin position="188"/>
        <end position="231"/>
    </location>
</feature>
<accession>A0A9P4TXN5</accession>
<evidence type="ECO:0000256" key="1">
    <source>
        <dbReference type="SAM" id="MobiDB-lite"/>
    </source>
</evidence>
<feature type="compositionally biased region" description="Low complexity" evidence="1">
    <location>
        <begin position="590"/>
        <end position="602"/>
    </location>
</feature>
<organism evidence="2 3">
    <name type="scientific">Tothia fuscella</name>
    <dbReference type="NCBI Taxonomy" id="1048955"/>
    <lineage>
        <taxon>Eukaryota</taxon>
        <taxon>Fungi</taxon>
        <taxon>Dikarya</taxon>
        <taxon>Ascomycota</taxon>
        <taxon>Pezizomycotina</taxon>
        <taxon>Dothideomycetes</taxon>
        <taxon>Pleosporomycetidae</taxon>
        <taxon>Venturiales</taxon>
        <taxon>Cylindrosympodiaceae</taxon>
        <taxon>Tothia</taxon>
    </lineage>
</organism>
<feature type="compositionally biased region" description="Low complexity" evidence="1">
    <location>
        <begin position="162"/>
        <end position="176"/>
    </location>
</feature>
<gene>
    <name evidence="2" type="ORF">EJ08DRAFT_698815</name>
</gene>
<feature type="compositionally biased region" description="Basic residues" evidence="1">
    <location>
        <begin position="774"/>
        <end position="785"/>
    </location>
</feature>
<feature type="compositionally biased region" description="Basic and acidic residues" evidence="1">
    <location>
        <begin position="786"/>
        <end position="798"/>
    </location>
</feature>
<feature type="region of interest" description="Disordered" evidence="1">
    <location>
        <begin position="360"/>
        <end position="402"/>
    </location>
</feature>
<name>A0A9P4TXN5_9PEZI</name>
<feature type="compositionally biased region" description="Basic and acidic residues" evidence="1">
    <location>
        <begin position="132"/>
        <end position="160"/>
    </location>
</feature>
<comment type="caution">
    <text evidence="2">The sequence shown here is derived from an EMBL/GenBank/DDBJ whole genome shotgun (WGS) entry which is preliminary data.</text>
</comment>
<evidence type="ECO:0000313" key="2">
    <source>
        <dbReference type="EMBL" id="KAF2429022.1"/>
    </source>
</evidence>
<feature type="region of interest" description="Disordered" evidence="1">
    <location>
        <begin position="574"/>
        <end position="654"/>
    </location>
</feature>
<reference evidence="2" key="1">
    <citation type="journal article" date="2020" name="Stud. Mycol.">
        <title>101 Dothideomycetes genomes: a test case for predicting lifestyles and emergence of pathogens.</title>
        <authorList>
            <person name="Haridas S."/>
            <person name="Albert R."/>
            <person name="Binder M."/>
            <person name="Bloem J."/>
            <person name="Labutti K."/>
            <person name="Salamov A."/>
            <person name="Andreopoulos B."/>
            <person name="Baker S."/>
            <person name="Barry K."/>
            <person name="Bills G."/>
            <person name="Bluhm B."/>
            <person name="Cannon C."/>
            <person name="Castanera R."/>
            <person name="Culley D."/>
            <person name="Daum C."/>
            <person name="Ezra D."/>
            <person name="Gonzalez J."/>
            <person name="Henrissat B."/>
            <person name="Kuo A."/>
            <person name="Liang C."/>
            <person name="Lipzen A."/>
            <person name="Lutzoni F."/>
            <person name="Magnuson J."/>
            <person name="Mondo S."/>
            <person name="Nolan M."/>
            <person name="Ohm R."/>
            <person name="Pangilinan J."/>
            <person name="Park H.-J."/>
            <person name="Ramirez L."/>
            <person name="Alfaro M."/>
            <person name="Sun H."/>
            <person name="Tritt A."/>
            <person name="Yoshinaga Y."/>
            <person name="Zwiers L.-H."/>
            <person name="Turgeon B."/>
            <person name="Goodwin S."/>
            <person name="Spatafora J."/>
            <person name="Crous P."/>
            <person name="Grigoriev I."/>
        </authorList>
    </citation>
    <scope>NUCLEOTIDE SEQUENCE</scope>
    <source>
        <strain evidence="2">CBS 130266</strain>
    </source>
</reference>
<keyword evidence="3" id="KW-1185">Reference proteome</keyword>
<protein>
    <submittedName>
        <fullName evidence="2">Uncharacterized protein</fullName>
    </submittedName>
</protein>
<feature type="compositionally biased region" description="Polar residues" evidence="1">
    <location>
        <begin position="386"/>
        <end position="402"/>
    </location>
</feature>
<feature type="compositionally biased region" description="Polar residues" evidence="1">
    <location>
        <begin position="7"/>
        <end position="16"/>
    </location>
</feature>
<sequence length="798" mass="85981">MADSHQDSASPRSLSQPTTPTKPTPPLAFTDLITPENQKSNSAEDPVDLTNAKSQSPDLPTVDELPHPYSSAHRKINSGGRARHTTLDIKKDKVKKDMEATPKKKVVAKKQTKADKAAAALTDVTEGADVEMPSKEDDPSSRTKAVQAHEKTVCLNDKRTTPAKSTAAKKTTTKAPATPVKVIAKVTEKKAAEKKPAAKKPAEKKVAEKKVGAKPRAKKVAKEPPPPSKLLSEDEVKLARFSDLLAQFIDAANAIQDEFGGMPDQMEIIADRFNKNHLIAVVNRTNGVISKASNSEDDESPTSAKEKVTPVVMLGPPKYRIEGGIAILADGTDGLQLTDEDAFKILEELVYAPVGPISKTIPDPSSAGQPGPNASGAPATPKDNLTAEQSGNLSDSTPPNDNITLTQAQWVIAKDALSMAHYMNDFTHPTPSMYDAARVAFIRQTGWAPPPDMMVAAKNKVHEFRNDNGKHCSTLFTKEWLTTRRLAYEQGEGAVWKDEAVAKVKNDVVESIEGLGGDTAVVVAGNGKKEGADERPHDEITAATTAFHGPSKKADTPQMPTDSSVNIVQEAMARKNRTTAPPEAGAPMRKASSSKATSAPPAVIFNNSSTANTGLKTQPEVVLDMNMTDDEFRPRKRSRTDDAGATPKRRKRSDTIVLPDRMPRHNGNSLIQTDSAGFETDFTENSMVTIDIPDHLAPNPSPAKARNPFKDDLAARPSFFAPRGNAEPSPAPSSTSSKGLRETASDILNSGLVPAKRPASVDKFKPALNLPKPKNNRFGRMKKANVRHDEEEKWHGRG</sequence>
<evidence type="ECO:0000313" key="3">
    <source>
        <dbReference type="Proteomes" id="UP000800235"/>
    </source>
</evidence>
<feature type="compositionally biased region" description="Polar residues" evidence="1">
    <location>
        <begin position="605"/>
        <end position="616"/>
    </location>
</feature>
<feature type="region of interest" description="Disordered" evidence="1">
    <location>
        <begin position="1"/>
        <end position="176"/>
    </location>
</feature>
<proteinExistence type="predicted"/>
<feature type="compositionally biased region" description="Basic residues" evidence="1">
    <location>
        <begin position="72"/>
        <end position="84"/>
    </location>
</feature>
<feature type="compositionally biased region" description="Basic and acidic residues" evidence="1">
    <location>
        <begin position="85"/>
        <end position="102"/>
    </location>
</feature>